<feature type="transmembrane region" description="Helical" evidence="1">
    <location>
        <begin position="87"/>
        <end position="107"/>
    </location>
</feature>
<proteinExistence type="predicted"/>
<dbReference type="Pfam" id="PF10326">
    <property type="entry name" value="7TM_GPCR_Str"/>
    <property type="match status" value="1"/>
</dbReference>
<sequence length="306" mass="35406">MTVSFLPWVNASHIALVGFHSSMIAGCTLTFLNLFFVSTVFGAYKYLIVIFTSLGIIFASLEVIFYPNMHSYNSATIYFTLNKPFNLIVYTGFYSATICLIAIQLLYRYWTVFDVHKLRFFQGCYVLLCVLYVLCFGALWAFGAYNFVKTDSIAEDYFRKEMLLRYNANMETLPSLAMVAFNPVNGKIRWGNLMTIVNMSFIMSIQYGIMIYCGWSMYSKMELKLQSFSVSTKIHHRQLFKTLYFNYHCNTNNILFVPLSFIIYLPFFNMELSIPTGVLLSGFSLYPAVDSVVVMYIVAEYRKRLK</sequence>
<dbReference type="STRING" id="31234.E3MJQ0"/>
<dbReference type="FunCoup" id="E3MJQ0">
    <property type="interactions" value="52"/>
</dbReference>
<dbReference type="HOGENOM" id="CLU_036335_4_1_1"/>
<evidence type="ECO:0000256" key="1">
    <source>
        <dbReference type="SAM" id="Phobius"/>
    </source>
</evidence>
<gene>
    <name evidence="2" type="primary">Cre-str-10</name>
    <name evidence="2" type="ORF">CRE_19250</name>
</gene>
<dbReference type="Proteomes" id="UP000008281">
    <property type="component" value="Unassembled WGS sequence"/>
</dbReference>
<dbReference type="EMBL" id="DS268450">
    <property type="protein sequence ID" value="EFP03563.1"/>
    <property type="molecule type" value="Genomic_DNA"/>
</dbReference>
<dbReference type="PANTHER" id="PTHR46000">
    <property type="entry name" value="SEVEN TM RECEPTOR-RELATED"/>
    <property type="match status" value="1"/>
</dbReference>
<evidence type="ECO:0000313" key="2">
    <source>
        <dbReference type="EMBL" id="EFP03563.1"/>
    </source>
</evidence>
<feature type="transmembrane region" description="Helical" evidence="1">
    <location>
        <begin position="277"/>
        <end position="299"/>
    </location>
</feature>
<dbReference type="PANTHER" id="PTHR46000:SF7">
    <property type="entry name" value="SEVEN TM RECEPTOR"/>
    <property type="match status" value="1"/>
</dbReference>
<feature type="transmembrane region" description="Helical" evidence="1">
    <location>
        <begin position="46"/>
        <end position="67"/>
    </location>
</feature>
<protein>
    <submittedName>
        <fullName evidence="2">CRE-STR-10 protein</fullName>
    </submittedName>
</protein>
<feature type="transmembrane region" description="Helical" evidence="1">
    <location>
        <begin position="193"/>
        <end position="215"/>
    </location>
</feature>
<keyword evidence="1" id="KW-0812">Transmembrane</keyword>
<dbReference type="OrthoDB" id="5819992at2759"/>
<dbReference type="OMA" id="QWAIGAY"/>
<keyword evidence="3" id="KW-1185">Reference proteome</keyword>
<dbReference type="AlphaFoldDB" id="E3MJQ0"/>
<organism evidence="3">
    <name type="scientific">Caenorhabditis remanei</name>
    <name type="common">Caenorhabditis vulgaris</name>
    <dbReference type="NCBI Taxonomy" id="31234"/>
    <lineage>
        <taxon>Eukaryota</taxon>
        <taxon>Metazoa</taxon>
        <taxon>Ecdysozoa</taxon>
        <taxon>Nematoda</taxon>
        <taxon>Chromadorea</taxon>
        <taxon>Rhabditida</taxon>
        <taxon>Rhabditina</taxon>
        <taxon>Rhabditomorpha</taxon>
        <taxon>Rhabditoidea</taxon>
        <taxon>Rhabditidae</taxon>
        <taxon>Peloderinae</taxon>
        <taxon>Caenorhabditis</taxon>
    </lineage>
</organism>
<name>E3MJQ0_CAERE</name>
<accession>E3MJQ0</accession>
<dbReference type="InterPro" id="IPR019428">
    <property type="entry name" value="7TM_GPCR_serpentine_rcpt_Str"/>
</dbReference>
<dbReference type="eggNOG" id="ENOG502TFQU">
    <property type="taxonomic scope" value="Eukaryota"/>
</dbReference>
<dbReference type="InParanoid" id="E3MJQ0"/>
<keyword evidence="1" id="KW-0472">Membrane</keyword>
<feature type="transmembrane region" description="Helical" evidence="1">
    <location>
        <begin position="12"/>
        <end position="34"/>
    </location>
</feature>
<keyword evidence="1" id="KW-1133">Transmembrane helix</keyword>
<reference evidence="2" key="1">
    <citation type="submission" date="2007-07" db="EMBL/GenBank/DDBJ databases">
        <title>PCAP assembly of the Caenorhabditis remanei genome.</title>
        <authorList>
            <consortium name="The Caenorhabditis remanei Sequencing Consortium"/>
            <person name="Wilson R.K."/>
        </authorList>
    </citation>
    <scope>NUCLEOTIDE SEQUENCE [LARGE SCALE GENOMIC DNA]</scope>
    <source>
        <strain evidence="2">PB4641</strain>
    </source>
</reference>
<feature type="transmembrane region" description="Helical" evidence="1">
    <location>
        <begin position="119"/>
        <end position="142"/>
    </location>
</feature>
<feature type="transmembrane region" description="Helical" evidence="1">
    <location>
        <begin position="243"/>
        <end position="265"/>
    </location>
</feature>
<evidence type="ECO:0000313" key="3">
    <source>
        <dbReference type="Proteomes" id="UP000008281"/>
    </source>
</evidence>